<dbReference type="Proteomes" id="UP000055035">
    <property type="component" value="Unassembled WGS sequence"/>
</dbReference>
<dbReference type="SUPFAM" id="SSF53187">
    <property type="entry name" value="Zn-dependent exopeptidases"/>
    <property type="match status" value="1"/>
</dbReference>
<dbReference type="OrthoDB" id="9782876at2"/>
<evidence type="ECO:0000256" key="3">
    <source>
        <dbReference type="ARBA" id="ARBA00022801"/>
    </source>
</evidence>
<sequence>MKNSNLSICDATIHPGEVANLALPLPELYSCTSFYMPIKVVHGKQAGPCILIFSALKGDELNGLEIINRLLNPEHLKNLQGTLIAIPVLNVLSLVNHLKTLSFEINLERCFPGKKNGTYGERMAHVFTKEILSKADYCIELQSGSLNHDILPQIYCNVSDATSKTLAQAFAAPVITNMKAKTNSLRQTSEKLNIPLLIYQAGEALRFNESAISLGLDGIYRVLHALGMLSAHSEKTSEGFKPVFSEDQDWIYSHMSGVLKSKVELGQRIHKKQIIGLINDPFGAGKVESIKAPSDGIVVGINRHPLIHEGESIFKIASFIDNNRAETALGVWSETFIDEML</sequence>
<evidence type="ECO:0000256" key="1">
    <source>
        <dbReference type="ARBA" id="ARBA00001947"/>
    </source>
</evidence>
<dbReference type="InterPro" id="IPR053138">
    <property type="entry name" value="N-alpha-Ac-DABA_deacetylase"/>
</dbReference>
<dbReference type="Pfam" id="PF24827">
    <property type="entry name" value="AstE_AspA_cat"/>
    <property type="match status" value="1"/>
</dbReference>
<name>A0A0W0VGT5_9GAMM</name>
<comment type="cofactor">
    <cofactor evidence="1">
        <name>Zn(2+)</name>
        <dbReference type="ChEBI" id="CHEBI:29105"/>
    </cofactor>
</comment>
<dbReference type="EMBL" id="LNYJ01000002">
    <property type="protein sequence ID" value="KTD19085.1"/>
    <property type="molecule type" value="Genomic_DNA"/>
</dbReference>
<dbReference type="STRING" id="456.Ljor_0051"/>
<gene>
    <name evidence="6" type="ORF">Ljor_0051</name>
</gene>
<proteinExistence type="predicted"/>
<evidence type="ECO:0000256" key="2">
    <source>
        <dbReference type="ARBA" id="ARBA00022723"/>
    </source>
</evidence>
<dbReference type="InterPro" id="IPR043795">
    <property type="entry name" value="N-alpha-Ac-DABA-like"/>
</dbReference>
<evidence type="ECO:0000256" key="4">
    <source>
        <dbReference type="ARBA" id="ARBA00022833"/>
    </source>
</evidence>
<dbReference type="CDD" id="cd06251">
    <property type="entry name" value="M14_ASTE_ASPA-like"/>
    <property type="match status" value="1"/>
</dbReference>
<comment type="caution">
    <text evidence="6">The sequence shown here is derived from an EMBL/GenBank/DDBJ whole genome shotgun (WGS) entry which is preliminary data.</text>
</comment>
<dbReference type="InterPro" id="IPR055438">
    <property type="entry name" value="AstE_AspA_cat"/>
</dbReference>
<keyword evidence="4" id="KW-0862">Zinc</keyword>
<dbReference type="PANTHER" id="PTHR37326:SF2">
    <property type="entry name" value="SUCCINYLGLUTAMATE DESUCCINYLASE_ASPARTOACYLASE FAMILY PROTEIN"/>
    <property type="match status" value="1"/>
</dbReference>
<dbReference type="PATRIC" id="fig|456.5.peg.59"/>
<dbReference type="PIRSF" id="PIRSF039012">
    <property type="entry name" value="ASP"/>
    <property type="match status" value="1"/>
</dbReference>
<dbReference type="AlphaFoldDB" id="A0A0W0VGT5"/>
<reference evidence="6 7" key="1">
    <citation type="submission" date="2015-11" db="EMBL/GenBank/DDBJ databases">
        <title>Genomic analysis of 38 Legionella species identifies large and diverse effector repertoires.</title>
        <authorList>
            <person name="Burstein D."/>
            <person name="Amaro F."/>
            <person name="Zusman T."/>
            <person name="Lifshitz Z."/>
            <person name="Cohen O."/>
            <person name="Gilbert J.A."/>
            <person name="Pupko T."/>
            <person name="Shuman H.A."/>
            <person name="Segal G."/>
        </authorList>
    </citation>
    <scope>NUCLEOTIDE SEQUENCE [LARGE SCALE GENOMIC DNA]</scope>
    <source>
        <strain evidence="6 7">BL-540</strain>
    </source>
</reference>
<dbReference type="GO" id="GO:0046872">
    <property type="term" value="F:metal ion binding"/>
    <property type="evidence" value="ECO:0007669"/>
    <property type="project" value="UniProtKB-KW"/>
</dbReference>
<accession>A0A0W0VGT5</accession>
<feature type="domain" description="Succinylglutamate desuccinylase/Aspartoacylase catalytic" evidence="5">
    <location>
        <begin position="47"/>
        <end position="225"/>
    </location>
</feature>
<dbReference type="RefSeq" id="WP_058469648.1">
    <property type="nucleotide sequence ID" value="NZ_CAAAIC010000014.1"/>
</dbReference>
<dbReference type="GO" id="GO:0016811">
    <property type="term" value="F:hydrolase activity, acting on carbon-nitrogen (but not peptide) bonds, in linear amides"/>
    <property type="evidence" value="ECO:0007669"/>
    <property type="project" value="InterPro"/>
</dbReference>
<dbReference type="Gene3D" id="3.40.630.10">
    <property type="entry name" value="Zn peptidases"/>
    <property type="match status" value="1"/>
</dbReference>
<keyword evidence="7" id="KW-1185">Reference proteome</keyword>
<dbReference type="PANTHER" id="PTHR37326">
    <property type="entry name" value="BLL3975 PROTEIN"/>
    <property type="match status" value="1"/>
</dbReference>
<organism evidence="6 7">
    <name type="scientific">Legionella jordanis</name>
    <dbReference type="NCBI Taxonomy" id="456"/>
    <lineage>
        <taxon>Bacteria</taxon>
        <taxon>Pseudomonadati</taxon>
        <taxon>Pseudomonadota</taxon>
        <taxon>Gammaproteobacteria</taxon>
        <taxon>Legionellales</taxon>
        <taxon>Legionellaceae</taxon>
        <taxon>Legionella</taxon>
    </lineage>
</organism>
<evidence type="ECO:0000313" key="7">
    <source>
        <dbReference type="Proteomes" id="UP000055035"/>
    </source>
</evidence>
<evidence type="ECO:0000259" key="5">
    <source>
        <dbReference type="Pfam" id="PF24827"/>
    </source>
</evidence>
<evidence type="ECO:0000313" key="6">
    <source>
        <dbReference type="EMBL" id="KTD19085.1"/>
    </source>
</evidence>
<dbReference type="GO" id="GO:0016788">
    <property type="term" value="F:hydrolase activity, acting on ester bonds"/>
    <property type="evidence" value="ECO:0007669"/>
    <property type="project" value="InterPro"/>
</dbReference>
<keyword evidence="3" id="KW-0378">Hydrolase</keyword>
<protein>
    <submittedName>
        <fullName evidence="6">Succinylglutamate desuccinylase/aspartoacylase</fullName>
    </submittedName>
</protein>
<keyword evidence="2" id="KW-0479">Metal-binding</keyword>